<accession>A0AAE0WJ06</accession>
<evidence type="ECO:0000313" key="3">
    <source>
        <dbReference type="EMBL" id="KAK3672032.1"/>
    </source>
</evidence>
<proteinExistence type="predicted"/>
<evidence type="ECO:0000256" key="1">
    <source>
        <dbReference type="SAM" id="MobiDB-lite"/>
    </source>
</evidence>
<gene>
    <name evidence="3" type="ORF">LTR78_008001</name>
</gene>
<keyword evidence="4" id="KW-1185">Reference proteome</keyword>
<feature type="signal peptide" evidence="2">
    <location>
        <begin position="1"/>
        <end position="21"/>
    </location>
</feature>
<dbReference type="Proteomes" id="UP001274830">
    <property type="component" value="Unassembled WGS sequence"/>
</dbReference>
<protein>
    <recommendedName>
        <fullName evidence="5">Secreted protein</fullName>
    </recommendedName>
</protein>
<keyword evidence="2" id="KW-0732">Signal</keyword>
<dbReference type="AlphaFoldDB" id="A0AAE0WJ06"/>
<evidence type="ECO:0000256" key="2">
    <source>
        <dbReference type="SAM" id="SignalP"/>
    </source>
</evidence>
<reference evidence="3" key="1">
    <citation type="submission" date="2023-07" db="EMBL/GenBank/DDBJ databases">
        <title>Black Yeasts Isolated from many extreme environments.</title>
        <authorList>
            <person name="Coleine C."/>
            <person name="Stajich J.E."/>
            <person name="Selbmann L."/>
        </authorList>
    </citation>
    <scope>NUCLEOTIDE SEQUENCE</scope>
    <source>
        <strain evidence="3">CCFEE 5485</strain>
    </source>
</reference>
<dbReference type="EMBL" id="JAUTXT010000036">
    <property type="protein sequence ID" value="KAK3672032.1"/>
    <property type="molecule type" value="Genomic_DNA"/>
</dbReference>
<comment type="caution">
    <text evidence="3">The sequence shown here is derived from an EMBL/GenBank/DDBJ whole genome shotgun (WGS) entry which is preliminary data.</text>
</comment>
<feature type="region of interest" description="Disordered" evidence="1">
    <location>
        <begin position="91"/>
        <end position="125"/>
    </location>
</feature>
<evidence type="ECO:0008006" key="5">
    <source>
        <dbReference type="Google" id="ProtNLM"/>
    </source>
</evidence>
<organism evidence="3 4">
    <name type="scientific">Recurvomyces mirabilis</name>
    <dbReference type="NCBI Taxonomy" id="574656"/>
    <lineage>
        <taxon>Eukaryota</taxon>
        <taxon>Fungi</taxon>
        <taxon>Dikarya</taxon>
        <taxon>Ascomycota</taxon>
        <taxon>Pezizomycotina</taxon>
        <taxon>Dothideomycetes</taxon>
        <taxon>Dothideomycetidae</taxon>
        <taxon>Mycosphaerellales</taxon>
        <taxon>Teratosphaeriaceae</taxon>
        <taxon>Recurvomyces</taxon>
    </lineage>
</organism>
<feature type="compositionally biased region" description="Low complexity" evidence="1">
    <location>
        <begin position="96"/>
        <end position="111"/>
    </location>
</feature>
<sequence>MKPLITITLLLALLLTHLITCAMIHGPPVFHDRNGTIQAMRNFSTITLHQRITVTTRSTMTRYQHLMPHPDCVEACSKWHVGSGELSEVATEEVSESAVSEAAAGSSEVTEQQADSGNESAHEIAPKPNGWGLYAKISAFFADLAYGTYGTGASRSKRDKEL</sequence>
<name>A0AAE0WJ06_9PEZI</name>
<feature type="chain" id="PRO_5042209712" description="Secreted protein" evidence="2">
    <location>
        <begin position="22"/>
        <end position="162"/>
    </location>
</feature>
<evidence type="ECO:0000313" key="4">
    <source>
        <dbReference type="Proteomes" id="UP001274830"/>
    </source>
</evidence>